<dbReference type="GO" id="GO:0044423">
    <property type="term" value="C:virion component"/>
    <property type="evidence" value="ECO:0007669"/>
    <property type="project" value="UniProtKB-KW"/>
</dbReference>
<keyword evidence="4" id="KW-0946">Virion</keyword>
<dbReference type="GO" id="GO:0046718">
    <property type="term" value="P:symbiont entry into host cell"/>
    <property type="evidence" value="ECO:0007669"/>
    <property type="project" value="UniProtKB-KW"/>
</dbReference>
<sequence length="293" mass="33602">GDAGSIGTATLYIEENIKRGTEVYTAVHPREVFIAENMFGEVDTVYRKFKMSARQMVKKFSYEQVSSKVKTDSKEHPHEMHELIHAVFPNDERMFGKYTPKNKAFRSVYIESKSSEQGEVGHVLRDSGYDILPYAVWRFRKNSDEIYGRSPAADALVEIFGLNQLGKSMLEAAHLSVAPALNVPQEMRNRVKISPHGKNYFDDPKKVISPIISGIDYPIGIDQQERLQKLLEDKYRVQYFQMLTRLGAGKQRKTTEEIMSMKEEQAVLMGPQIDRLYDEGIKKHFDIVSDIED</sequence>
<proteinExistence type="predicted"/>
<evidence type="ECO:0000256" key="4">
    <source>
        <dbReference type="ARBA" id="ARBA00022844"/>
    </source>
</evidence>
<comment type="subcellular location">
    <subcellularLocation>
        <location evidence="1">Virion</location>
    </subcellularLocation>
</comment>
<feature type="non-terminal residue" evidence="7">
    <location>
        <position position="1"/>
    </location>
</feature>
<evidence type="ECO:0000256" key="3">
    <source>
        <dbReference type="ARBA" id="ARBA00022612"/>
    </source>
</evidence>
<reference evidence="7" key="1">
    <citation type="journal article" date="2014" name="Front. Microbiol.">
        <title>High frequency of phylogenetically diverse reductive dehalogenase-homologous genes in deep subseafloor sedimentary metagenomes.</title>
        <authorList>
            <person name="Kawai M."/>
            <person name="Futagami T."/>
            <person name="Toyoda A."/>
            <person name="Takaki Y."/>
            <person name="Nishi S."/>
            <person name="Hori S."/>
            <person name="Arai W."/>
            <person name="Tsubouchi T."/>
            <person name="Morono Y."/>
            <person name="Uchiyama I."/>
            <person name="Ito T."/>
            <person name="Fujiyama A."/>
            <person name="Inagaki F."/>
            <person name="Takami H."/>
        </authorList>
    </citation>
    <scope>NUCLEOTIDE SEQUENCE</scope>
    <source>
        <strain evidence="7">Expedition CK06-06</strain>
    </source>
</reference>
<organism evidence="7">
    <name type="scientific">marine sediment metagenome</name>
    <dbReference type="NCBI Taxonomy" id="412755"/>
    <lineage>
        <taxon>unclassified sequences</taxon>
        <taxon>metagenomes</taxon>
        <taxon>ecological metagenomes</taxon>
    </lineage>
</organism>
<name>X1D4W6_9ZZZZ</name>
<dbReference type="EMBL" id="BART01020105">
    <property type="protein sequence ID" value="GAH00159.1"/>
    <property type="molecule type" value="Genomic_DNA"/>
</dbReference>
<evidence type="ECO:0000256" key="6">
    <source>
        <dbReference type="ARBA" id="ARBA00023296"/>
    </source>
</evidence>
<keyword evidence="3" id="KW-1188">Viral release from host cell</keyword>
<protein>
    <submittedName>
        <fullName evidence="7">Uncharacterized protein</fullName>
    </submittedName>
</protein>
<evidence type="ECO:0000256" key="2">
    <source>
        <dbReference type="ARBA" id="ARBA00022595"/>
    </source>
</evidence>
<dbReference type="AlphaFoldDB" id="X1D4W6"/>
<accession>X1D4W6</accession>
<feature type="non-terminal residue" evidence="7">
    <location>
        <position position="293"/>
    </location>
</feature>
<evidence type="ECO:0000256" key="5">
    <source>
        <dbReference type="ARBA" id="ARBA00023219"/>
    </source>
</evidence>
<evidence type="ECO:0000256" key="1">
    <source>
        <dbReference type="ARBA" id="ARBA00004328"/>
    </source>
</evidence>
<evidence type="ECO:0000313" key="7">
    <source>
        <dbReference type="EMBL" id="GAH00159.1"/>
    </source>
</evidence>
<gene>
    <name evidence="7" type="ORF">S01H4_37430</name>
</gene>
<keyword evidence="6" id="KW-1160">Virus entry into host cell</keyword>
<comment type="caution">
    <text evidence="7">The sequence shown here is derived from an EMBL/GenBank/DDBJ whole genome shotgun (WGS) entry which is preliminary data.</text>
</comment>
<keyword evidence="2" id="KW-1162">Viral penetration into host cytoplasm</keyword>
<dbReference type="Pfam" id="PF12236">
    <property type="entry name" value="Head-tail_con"/>
    <property type="match status" value="1"/>
</dbReference>
<dbReference type="InterPro" id="IPR020991">
    <property type="entry name" value="Connector_podovirus"/>
</dbReference>
<keyword evidence="5" id="KW-0231">Viral genome packaging</keyword>